<name>A0ABQ9XVH8_9EUKA</name>
<reference evidence="1 2" key="1">
    <citation type="journal article" date="2022" name="bioRxiv">
        <title>Genomics of Preaxostyla Flagellates Illuminates Evolutionary Transitions and the Path Towards Mitochondrial Loss.</title>
        <authorList>
            <person name="Novak L.V.F."/>
            <person name="Treitli S.C."/>
            <person name="Pyrih J."/>
            <person name="Halakuc P."/>
            <person name="Pipaliya S.V."/>
            <person name="Vacek V."/>
            <person name="Brzon O."/>
            <person name="Soukal P."/>
            <person name="Eme L."/>
            <person name="Dacks J.B."/>
            <person name="Karnkowska A."/>
            <person name="Elias M."/>
            <person name="Hampl V."/>
        </authorList>
    </citation>
    <scope>NUCLEOTIDE SEQUENCE [LARGE SCALE GENOMIC DNA]</scope>
    <source>
        <strain evidence="1">NAU3</strain>
        <tissue evidence="1">Gut</tissue>
    </source>
</reference>
<keyword evidence="2" id="KW-1185">Reference proteome</keyword>
<gene>
    <name evidence="1" type="ORF">BLNAU_9538</name>
</gene>
<organism evidence="1 2">
    <name type="scientific">Blattamonas nauphoetae</name>
    <dbReference type="NCBI Taxonomy" id="2049346"/>
    <lineage>
        <taxon>Eukaryota</taxon>
        <taxon>Metamonada</taxon>
        <taxon>Preaxostyla</taxon>
        <taxon>Oxymonadida</taxon>
        <taxon>Blattamonas</taxon>
    </lineage>
</organism>
<accession>A0ABQ9XVH8</accession>
<sequence length="1136" mass="123495">MSTGSLVAMIWTVPEGARYTLVKTETSTVFVDSELQFQLRPAVSRIVSLGDLTRGEDLNTTTLQFVGERMSSGTYRLTFLDSTHFQQTGEEHFVETQIVFMSATEGTMMIDLYPTPQLMYGHTYTIESFTTSESVTEKVINHIVTLTAPTEPSRLERIAQVDYLDDEKVLRLSWEGRLMTNGPYTVTLSVNGTSTTTPLLLVFDDGSTATTAQTLFGTWSGSLKYNTAYVVIRVKDEVDQAVIFNSGITFTTISEPTRLLSLSGPVNTDGLNSTILTLTGHQVPAGDATLTVVLSSIPSGSETESDKIALPVSFTRSGDDTTGTVLIPLNPTPALAFDQTYRIVSLSSAKYIDTLLAFTMPSEPTRLEKVTGILSDDAKQVTLQFEGRVLDSGEYEVTLQTAGSSTEMVVHLIRQGDGTLSCSISTEETNTPHVIFGQTYTITQMTKDSTPIIINPSAMKITVPFPPPPEICVVVDRTGSGTVEECGGRDKPCDSIGVGWEVGVRRDGEEGQAVVVKVRREVVFGGSVTVRGGTLRICSESSAMRRIIAEGALDEDEESGKGLVNVVGGRVEMDEVLLVLPISSSLDLGRAVSVIWGRGEVRLSSVEIVQKESGRVGMGVVCVESGVVEMKRVKAANVWMEDGVALLRVESGVKSVRMEIEGCEFSDIHTLRSPLLSFSSRSPSSSMRLSTSSFVNVVSTLSPSTPPLSIATCQAVLTMSECMFTKCGLFSAAGIASGPTMSFTLSSPTPLLTLSSCVFTGSFPSSTVSGCVLISSSSLARIDLVNTRFVNSESSEMCDSTAFLNWNTSTRFSVDSASITFHSLVTLVKEGYPFDDALEAKAIGFLGQIDTHFKRSEDANLLFSLVPAHDDPVNGFLDALLSLLASSMHTIVESALEILQSLFRLCSTGNIIKMLNCDVISGVMNIIQPHTLSLSLRKSLHVQIMDFLTSVLCASDRPPSRNIDDATQTYQMNEMIFQRIIVPSDGYVRYLCSNRYFVSEHLSAFTLRVISCKLIKLFLFHSPTCNFPLSLPIALTITSLSTSFNPNFVTTFLDSFVPMMRAWRIADPHTVGKGKTIIRALNDEGFDDGLDQTLFKVKPEYHRYGSPSIDHFAWPVKLCPVEVGLSSPMSSLLFGR</sequence>
<proteinExistence type="predicted"/>
<evidence type="ECO:0000313" key="2">
    <source>
        <dbReference type="Proteomes" id="UP001281761"/>
    </source>
</evidence>
<comment type="caution">
    <text evidence="1">The sequence shown here is derived from an EMBL/GenBank/DDBJ whole genome shotgun (WGS) entry which is preliminary data.</text>
</comment>
<dbReference type="EMBL" id="JARBJD010000066">
    <property type="protein sequence ID" value="KAK2955491.1"/>
    <property type="molecule type" value="Genomic_DNA"/>
</dbReference>
<evidence type="ECO:0000313" key="1">
    <source>
        <dbReference type="EMBL" id="KAK2955491.1"/>
    </source>
</evidence>
<dbReference type="Proteomes" id="UP001281761">
    <property type="component" value="Unassembled WGS sequence"/>
</dbReference>
<protein>
    <submittedName>
        <fullName evidence="1">Uncharacterized protein</fullName>
    </submittedName>
</protein>